<keyword evidence="2" id="KW-0472">Membrane</keyword>
<reference evidence="3" key="1">
    <citation type="submission" date="2021-02" db="EMBL/GenBank/DDBJ databases">
        <authorList>
            <person name="Nowell W R."/>
        </authorList>
    </citation>
    <scope>NUCLEOTIDE SEQUENCE</scope>
</reference>
<proteinExistence type="predicted"/>
<evidence type="ECO:0000256" key="1">
    <source>
        <dbReference type="SAM" id="MobiDB-lite"/>
    </source>
</evidence>
<sequence>MVRYVTMKRITQILASVLFVITVLTIYLAFDFAVNNAVSKKHSSHKHSAQNHEHNDIKITKRRSVLPQLRRSNRTIKHADGQGHQLIHNENHTQKSKQRQKASLNAKPGTFHKGKTGVKVNKPRKLTKDQRKRLTTTMMSSRIKVKGHLNDKQHV</sequence>
<keyword evidence="4" id="KW-1185">Reference proteome</keyword>
<keyword evidence="2" id="KW-1133">Transmembrane helix</keyword>
<gene>
    <name evidence="3" type="ORF">XAT740_LOCUS21257</name>
</gene>
<feature type="compositionally biased region" description="Basic residues" evidence="1">
    <location>
        <begin position="110"/>
        <end position="120"/>
    </location>
</feature>
<dbReference type="EMBL" id="CAJNOR010001519">
    <property type="protein sequence ID" value="CAF1156778.1"/>
    <property type="molecule type" value="Genomic_DNA"/>
</dbReference>
<dbReference type="AlphaFoldDB" id="A0A814T6V8"/>
<feature type="transmembrane region" description="Helical" evidence="2">
    <location>
        <begin position="12"/>
        <end position="30"/>
    </location>
</feature>
<evidence type="ECO:0000313" key="3">
    <source>
        <dbReference type="EMBL" id="CAF1156778.1"/>
    </source>
</evidence>
<evidence type="ECO:0000313" key="4">
    <source>
        <dbReference type="Proteomes" id="UP000663828"/>
    </source>
</evidence>
<evidence type="ECO:0000256" key="2">
    <source>
        <dbReference type="SAM" id="Phobius"/>
    </source>
</evidence>
<protein>
    <submittedName>
        <fullName evidence="3">Uncharacterized protein</fullName>
    </submittedName>
</protein>
<comment type="caution">
    <text evidence="3">The sequence shown here is derived from an EMBL/GenBank/DDBJ whole genome shotgun (WGS) entry which is preliminary data.</text>
</comment>
<dbReference type="Proteomes" id="UP000663828">
    <property type="component" value="Unassembled WGS sequence"/>
</dbReference>
<keyword evidence="2" id="KW-0812">Transmembrane</keyword>
<accession>A0A814T6V8</accession>
<name>A0A814T6V8_ADIRI</name>
<organism evidence="3 4">
    <name type="scientific">Adineta ricciae</name>
    <name type="common">Rotifer</name>
    <dbReference type="NCBI Taxonomy" id="249248"/>
    <lineage>
        <taxon>Eukaryota</taxon>
        <taxon>Metazoa</taxon>
        <taxon>Spiralia</taxon>
        <taxon>Gnathifera</taxon>
        <taxon>Rotifera</taxon>
        <taxon>Eurotatoria</taxon>
        <taxon>Bdelloidea</taxon>
        <taxon>Adinetida</taxon>
        <taxon>Adinetidae</taxon>
        <taxon>Adineta</taxon>
    </lineage>
</organism>
<feature type="region of interest" description="Disordered" evidence="1">
    <location>
        <begin position="85"/>
        <end position="120"/>
    </location>
</feature>